<dbReference type="GO" id="GO:0006351">
    <property type="term" value="P:DNA-templated transcription"/>
    <property type="evidence" value="ECO:0007669"/>
    <property type="project" value="InterPro"/>
</dbReference>
<dbReference type="Gene3D" id="2.20.25.10">
    <property type="match status" value="1"/>
</dbReference>
<dbReference type="Pfam" id="PF01096">
    <property type="entry name" value="Zn_ribbon_TFIIS"/>
    <property type="match status" value="1"/>
</dbReference>
<evidence type="ECO:0000256" key="3">
    <source>
        <dbReference type="ARBA" id="ARBA00022771"/>
    </source>
</evidence>
<organism evidence="8">
    <name type="scientific">marine sediment metagenome</name>
    <dbReference type="NCBI Taxonomy" id="412755"/>
    <lineage>
        <taxon>unclassified sequences</taxon>
        <taxon>metagenomes</taxon>
        <taxon>ecological metagenomes</taxon>
    </lineage>
</organism>
<dbReference type="PROSITE" id="PS51133">
    <property type="entry name" value="ZF_TFIIS_2"/>
    <property type="match status" value="1"/>
</dbReference>
<name>X0XZA0_9ZZZZ</name>
<reference evidence="8" key="1">
    <citation type="journal article" date="2014" name="Front. Microbiol.">
        <title>High frequency of phylogenetically diverse reductive dehalogenase-homologous genes in deep subseafloor sedimentary metagenomes.</title>
        <authorList>
            <person name="Kawai M."/>
            <person name="Futagami T."/>
            <person name="Toyoda A."/>
            <person name="Takaki Y."/>
            <person name="Nishi S."/>
            <person name="Hori S."/>
            <person name="Arai W."/>
            <person name="Tsubouchi T."/>
            <person name="Morono Y."/>
            <person name="Uchiyama I."/>
            <person name="Ito T."/>
            <person name="Fujiyama A."/>
            <person name="Inagaki F."/>
            <person name="Takami H."/>
        </authorList>
    </citation>
    <scope>NUCLEOTIDE SEQUENCE</scope>
    <source>
        <strain evidence="8">Expedition CK06-06</strain>
    </source>
</reference>
<evidence type="ECO:0000313" key="8">
    <source>
        <dbReference type="EMBL" id="GAG48814.1"/>
    </source>
</evidence>
<dbReference type="NCBIfam" id="TIGR01384">
    <property type="entry name" value="TFS_arch"/>
    <property type="match status" value="1"/>
</dbReference>
<dbReference type="GO" id="GO:0003899">
    <property type="term" value="F:DNA-directed RNA polymerase activity"/>
    <property type="evidence" value="ECO:0007669"/>
    <property type="project" value="InterPro"/>
</dbReference>
<evidence type="ECO:0000256" key="5">
    <source>
        <dbReference type="ARBA" id="ARBA00023015"/>
    </source>
</evidence>
<evidence type="ECO:0000256" key="1">
    <source>
        <dbReference type="ARBA" id="ARBA00008925"/>
    </source>
</evidence>
<dbReference type="PROSITE" id="PS01030">
    <property type="entry name" value="RNA_POL_M_15KD"/>
    <property type="match status" value="1"/>
</dbReference>
<dbReference type="PIRSF" id="PIRSF005586">
    <property type="entry name" value="RNApol_RpoM"/>
    <property type="match status" value="1"/>
</dbReference>
<evidence type="ECO:0000259" key="7">
    <source>
        <dbReference type="PROSITE" id="PS51133"/>
    </source>
</evidence>
<evidence type="ECO:0000256" key="4">
    <source>
        <dbReference type="ARBA" id="ARBA00022833"/>
    </source>
</evidence>
<sequence length="106" mass="12007">MFCPKCGSILIPRKEGNKTGLSCSCGYKSKEKESTQIKETVKGKVSKVEVIEKNQELEALPSMDAECPKCGHKKAKFWTMQTRAGDEPETKFLKCEKCGHTWRDYN</sequence>
<dbReference type="GO" id="GO:0003676">
    <property type="term" value="F:nucleic acid binding"/>
    <property type="evidence" value="ECO:0007669"/>
    <property type="project" value="InterPro"/>
</dbReference>
<dbReference type="EMBL" id="BARS01053113">
    <property type="protein sequence ID" value="GAG48814.1"/>
    <property type="molecule type" value="Genomic_DNA"/>
</dbReference>
<proteinExistence type="inferred from homology"/>
<dbReference type="InterPro" id="IPR012164">
    <property type="entry name" value="Rpa12/Rpb9/Rpc10/TFS"/>
</dbReference>
<dbReference type="GO" id="GO:0006355">
    <property type="term" value="P:regulation of DNA-templated transcription"/>
    <property type="evidence" value="ECO:0007669"/>
    <property type="project" value="InterPro"/>
</dbReference>
<keyword evidence="2" id="KW-0479">Metal-binding</keyword>
<dbReference type="AlphaFoldDB" id="X0XZA0"/>
<dbReference type="GO" id="GO:0008270">
    <property type="term" value="F:zinc ion binding"/>
    <property type="evidence" value="ECO:0007669"/>
    <property type="project" value="UniProtKB-KW"/>
</dbReference>
<evidence type="ECO:0000256" key="6">
    <source>
        <dbReference type="ARBA" id="ARBA00023163"/>
    </source>
</evidence>
<keyword evidence="5" id="KW-0805">Transcription regulation</keyword>
<dbReference type="SMART" id="SM00661">
    <property type="entry name" value="RPOL9"/>
    <property type="match status" value="1"/>
</dbReference>
<dbReference type="InterPro" id="IPR001222">
    <property type="entry name" value="Znf_TFIIS"/>
</dbReference>
<keyword evidence="6" id="KW-0804">Transcription</keyword>
<dbReference type="SUPFAM" id="SSF57783">
    <property type="entry name" value="Zinc beta-ribbon"/>
    <property type="match status" value="1"/>
</dbReference>
<dbReference type="InterPro" id="IPR001529">
    <property type="entry name" value="Zn_ribbon_RPB9"/>
</dbReference>
<dbReference type="PANTHER" id="PTHR11239:SF12">
    <property type="entry name" value="DNA-DIRECTED RNA POLYMERASE III SUBUNIT RPC10"/>
    <property type="match status" value="1"/>
</dbReference>
<gene>
    <name evidence="8" type="ORF">S01H1_78870</name>
</gene>
<dbReference type="InterPro" id="IPR019761">
    <property type="entry name" value="DNA-dir_RNA_pol-M_15_CS"/>
</dbReference>
<keyword evidence="3" id="KW-0863">Zinc-finger</keyword>
<evidence type="ECO:0000256" key="2">
    <source>
        <dbReference type="ARBA" id="ARBA00022723"/>
    </source>
</evidence>
<dbReference type="PANTHER" id="PTHR11239">
    <property type="entry name" value="DNA-DIRECTED RNA POLYMERASE"/>
    <property type="match status" value="1"/>
</dbReference>
<dbReference type="SMART" id="SM00440">
    <property type="entry name" value="ZnF_C2C2"/>
    <property type="match status" value="1"/>
</dbReference>
<dbReference type="PROSITE" id="PS00466">
    <property type="entry name" value="ZF_TFIIS_1"/>
    <property type="match status" value="1"/>
</dbReference>
<protein>
    <recommendedName>
        <fullName evidence="7">TFIIS-type domain-containing protein</fullName>
    </recommendedName>
</protein>
<dbReference type="CDD" id="cd10511">
    <property type="entry name" value="Zn-ribbon_TFS"/>
    <property type="match status" value="1"/>
</dbReference>
<comment type="similarity">
    <text evidence="1">Belongs to the archaeal RpoM/eukaryotic RPA12/RPB9/RPC11 RNA polymerase family.</text>
</comment>
<comment type="caution">
    <text evidence="8">The sequence shown here is derived from an EMBL/GenBank/DDBJ whole genome shotgun (WGS) entry which is preliminary data.</text>
</comment>
<keyword evidence="4" id="KW-0862">Zinc</keyword>
<dbReference type="InterPro" id="IPR006288">
    <property type="entry name" value="TFS"/>
</dbReference>
<feature type="domain" description="TFIIS-type" evidence="7">
    <location>
        <begin position="63"/>
        <end position="103"/>
    </location>
</feature>
<accession>X0XZA0</accession>